<protein>
    <submittedName>
        <fullName evidence="6">Structural maintenance of chromosomes protein 1</fullName>
    </submittedName>
</protein>
<dbReference type="GO" id="GO:0003677">
    <property type="term" value="F:DNA binding"/>
    <property type="evidence" value="ECO:0007669"/>
    <property type="project" value="TreeGrafter"/>
</dbReference>
<name>A0A6A1W3B0_9ROSI</name>
<comment type="caution">
    <text evidence="6">The sequence shown here is derived from an EMBL/GenBank/DDBJ whole genome shotgun (WGS) entry which is preliminary data.</text>
</comment>
<dbReference type="GO" id="GO:0051301">
    <property type="term" value="P:cell division"/>
    <property type="evidence" value="ECO:0007669"/>
    <property type="project" value="UniProtKB-KW"/>
</dbReference>
<evidence type="ECO:0000256" key="3">
    <source>
        <dbReference type="ARBA" id="ARBA00023242"/>
    </source>
</evidence>
<evidence type="ECO:0000256" key="2">
    <source>
        <dbReference type="ARBA" id="ARBA00022776"/>
    </source>
</evidence>
<accession>A0A6A1W3B0</accession>
<gene>
    <name evidence="6" type="ORF">CJ030_MR3G011155</name>
</gene>
<dbReference type="GO" id="GO:0005634">
    <property type="term" value="C:nucleus"/>
    <property type="evidence" value="ECO:0007669"/>
    <property type="project" value="TreeGrafter"/>
</dbReference>
<evidence type="ECO:0000313" key="6">
    <source>
        <dbReference type="EMBL" id="KAB1219585.1"/>
    </source>
</evidence>
<evidence type="ECO:0000313" key="7">
    <source>
        <dbReference type="Proteomes" id="UP000516437"/>
    </source>
</evidence>
<reference evidence="6 7" key="1">
    <citation type="journal article" date="2019" name="Plant Biotechnol. J.">
        <title>The red bayberry genome and genetic basis of sex determination.</title>
        <authorList>
            <person name="Jia H.M."/>
            <person name="Jia H.J."/>
            <person name="Cai Q.L."/>
            <person name="Wang Y."/>
            <person name="Zhao H.B."/>
            <person name="Yang W.F."/>
            <person name="Wang G.Y."/>
            <person name="Li Y.H."/>
            <person name="Zhan D.L."/>
            <person name="Shen Y.T."/>
            <person name="Niu Q.F."/>
            <person name="Chang L."/>
            <person name="Qiu J."/>
            <person name="Zhao L."/>
            <person name="Xie H.B."/>
            <person name="Fu W.Y."/>
            <person name="Jin J."/>
            <person name="Li X.W."/>
            <person name="Jiao Y."/>
            <person name="Zhou C.C."/>
            <person name="Tu T."/>
            <person name="Chai C.Y."/>
            <person name="Gao J.L."/>
            <person name="Fan L.J."/>
            <person name="van de Weg E."/>
            <person name="Wang J.Y."/>
            <person name="Gao Z.S."/>
        </authorList>
    </citation>
    <scope>NUCLEOTIDE SEQUENCE [LARGE SCALE GENOMIC DNA]</scope>
    <source>
        <tissue evidence="6">Leaves</tissue>
    </source>
</reference>
<dbReference type="PANTHER" id="PTHR18937:SF12">
    <property type="entry name" value="STRUCTURAL MAINTENANCE OF CHROMOSOMES PROTEIN"/>
    <property type="match status" value="1"/>
</dbReference>
<evidence type="ECO:0000256" key="1">
    <source>
        <dbReference type="ARBA" id="ARBA00022618"/>
    </source>
</evidence>
<dbReference type="EMBL" id="RXIC02000021">
    <property type="protein sequence ID" value="KAB1219585.1"/>
    <property type="molecule type" value="Genomic_DNA"/>
</dbReference>
<keyword evidence="4" id="KW-0131">Cell cycle</keyword>
<organism evidence="6 7">
    <name type="scientific">Morella rubra</name>
    <name type="common">Chinese bayberry</name>
    <dbReference type="NCBI Taxonomy" id="262757"/>
    <lineage>
        <taxon>Eukaryota</taxon>
        <taxon>Viridiplantae</taxon>
        <taxon>Streptophyta</taxon>
        <taxon>Embryophyta</taxon>
        <taxon>Tracheophyta</taxon>
        <taxon>Spermatophyta</taxon>
        <taxon>Magnoliopsida</taxon>
        <taxon>eudicotyledons</taxon>
        <taxon>Gunneridae</taxon>
        <taxon>Pentapetalae</taxon>
        <taxon>rosids</taxon>
        <taxon>fabids</taxon>
        <taxon>Fagales</taxon>
        <taxon>Myricaceae</taxon>
        <taxon>Morella</taxon>
    </lineage>
</organism>
<keyword evidence="2" id="KW-0498">Mitosis</keyword>
<feature type="region of interest" description="Disordered" evidence="5">
    <location>
        <begin position="1"/>
        <end position="38"/>
    </location>
</feature>
<dbReference type="OrthoDB" id="5575062at2759"/>
<feature type="compositionally biased region" description="Polar residues" evidence="5">
    <location>
        <begin position="18"/>
        <end position="32"/>
    </location>
</feature>
<dbReference type="Proteomes" id="UP000516437">
    <property type="component" value="Chromosome 3"/>
</dbReference>
<keyword evidence="1" id="KW-0132">Cell division</keyword>
<proteinExistence type="predicted"/>
<dbReference type="GO" id="GO:0007062">
    <property type="term" value="P:sister chromatid cohesion"/>
    <property type="evidence" value="ECO:0007669"/>
    <property type="project" value="TreeGrafter"/>
</dbReference>
<dbReference type="PANTHER" id="PTHR18937">
    <property type="entry name" value="STRUCTURAL MAINTENANCE OF CHROMOSOMES SMC FAMILY MEMBER"/>
    <property type="match status" value="1"/>
</dbReference>
<dbReference type="AlphaFoldDB" id="A0A6A1W3B0"/>
<dbReference type="GO" id="GO:0008278">
    <property type="term" value="C:cohesin complex"/>
    <property type="evidence" value="ECO:0007669"/>
    <property type="project" value="TreeGrafter"/>
</dbReference>
<evidence type="ECO:0000256" key="5">
    <source>
        <dbReference type="SAM" id="MobiDB-lite"/>
    </source>
</evidence>
<evidence type="ECO:0000256" key="4">
    <source>
        <dbReference type="ARBA" id="ARBA00023306"/>
    </source>
</evidence>
<sequence>MPAEPSPRQWVRHHLGTRRSSGALSPPVSQDETAPPRRLGPVVDAALVNLNVAKVAGFIRSKSCKGARGNQDPDGGSGFQSIVISLKDTFYDEVEALVGVYRNSERGGELRQAWLFLLEEELESPRV</sequence>
<keyword evidence="3" id="KW-0539">Nucleus</keyword>
<keyword evidence="7" id="KW-1185">Reference proteome</keyword>